<dbReference type="InterPro" id="IPR000305">
    <property type="entry name" value="GIY-YIG_endonuc"/>
</dbReference>
<proteinExistence type="predicted"/>
<dbReference type="SUPFAM" id="SSF82771">
    <property type="entry name" value="GIY-YIG endonuclease"/>
    <property type="match status" value="1"/>
</dbReference>
<dbReference type="Proteomes" id="UP000541857">
    <property type="component" value="Unassembled WGS sequence"/>
</dbReference>
<reference evidence="2 3" key="1">
    <citation type="submission" date="2020-07" db="EMBL/GenBank/DDBJ databases">
        <title>Bacterium isolated from marine sediment.</title>
        <authorList>
            <person name="Shang D."/>
        </authorList>
    </citation>
    <scope>NUCLEOTIDE SEQUENCE [LARGE SCALE GENOMIC DNA]</scope>
    <source>
        <strain evidence="2 3">F6074</strain>
    </source>
</reference>
<accession>A0A7W2M8M5</accession>
<evidence type="ECO:0000313" key="2">
    <source>
        <dbReference type="EMBL" id="MBA6154551.1"/>
    </source>
</evidence>
<name>A0A7W2M8M5_9FLAO</name>
<gene>
    <name evidence="2" type="ORF">H3Z82_17645</name>
</gene>
<feature type="domain" description="GIY-YIG" evidence="1">
    <location>
        <begin position="1"/>
        <end position="80"/>
    </location>
</feature>
<dbReference type="AlphaFoldDB" id="A0A7W2M8M5"/>
<dbReference type="Gene3D" id="3.40.1440.10">
    <property type="entry name" value="GIY-YIG endonuclease"/>
    <property type="match status" value="1"/>
</dbReference>
<protein>
    <submittedName>
        <fullName evidence="2">GIY-YIG nuclease family protein</fullName>
    </submittedName>
</protein>
<keyword evidence="3" id="KW-1185">Reference proteome</keyword>
<evidence type="ECO:0000259" key="1">
    <source>
        <dbReference type="PROSITE" id="PS50164"/>
    </source>
</evidence>
<evidence type="ECO:0000313" key="3">
    <source>
        <dbReference type="Proteomes" id="UP000541857"/>
    </source>
</evidence>
<dbReference type="Pfam" id="PF01541">
    <property type="entry name" value="GIY-YIG"/>
    <property type="match status" value="1"/>
</dbReference>
<sequence>MEFVVYVLWSDRYRKRYVGMTSDLVGRFRSHNSLAKKGWTIRFRPWRVVHVEFYATKKDAKSREDFLKTGRGREWMDLNLNLDG</sequence>
<organism evidence="2 3">
    <name type="scientific">Gelidibacter maritimus</name>
    <dbReference type="NCBI Taxonomy" id="2761487"/>
    <lineage>
        <taxon>Bacteria</taxon>
        <taxon>Pseudomonadati</taxon>
        <taxon>Bacteroidota</taxon>
        <taxon>Flavobacteriia</taxon>
        <taxon>Flavobacteriales</taxon>
        <taxon>Flavobacteriaceae</taxon>
        <taxon>Gelidibacter</taxon>
    </lineage>
</organism>
<comment type="caution">
    <text evidence="2">The sequence shown here is derived from an EMBL/GenBank/DDBJ whole genome shotgun (WGS) entry which is preliminary data.</text>
</comment>
<dbReference type="InterPro" id="IPR035901">
    <property type="entry name" value="GIY-YIG_endonuc_sf"/>
</dbReference>
<dbReference type="PROSITE" id="PS50164">
    <property type="entry name" value="GIY_YIG"/>
    <property type="match status" value="1"/>
</dbReference>
<dbReference type="EMBL" id="JACGLT010000020">
    <property type="protein sequence ID" value="MBA6154551.1"/>
    <property type="molecule type" value="Genomic_DNA"/>
</dbReference>